<proteinExistence type="predicted"/>
<feature type="non-terminal residue" evidence="1">
    <location>
        <position position="54"/>
    </location>
</feature>
<name>A0A9W4T9W7_9GLOM</name>
<organism evidence="1 2">
    <name type="scientific">Funneliformis geosporum</name>
    <dbReference type="NCBI Taxonomy" id="1117311"/>
    <lineage>
        <taxon>Eukaryota</taxon>
        <taxon>Fungi</taxon>
        <taxon>Fungi incertae sedis</taxon>
        <taxon>Mucoromycota</taxon>
        <taxon>Glomeromycotina</taxon>
        <taxon>Glomeromycetes</taxon>
        <taxon>Glomerales</taxon>
        <taxon>Glomeraceae</taxon>
        <taxon>Funneliformis</taxon>
    </lineage>
</organism>
<keyword evidence="2" id="KW-1185">Reference proteome</keyword>
<evidence type="ECO:0000313" key="2">
    <source>
        <dbReference type="Proteomes" id="UP001153678"/>
    </source>
</evidence>
<comment type="caution">
    <text evidence="1">The sequence shown here is derived from an EMBL/GenBank/DDBJ whole genome shotgun (WGS) entry which is preliminary data.</text>
</comment>
<dbReference type="EMBL" id="CAMKVN010020157">
    <property type="protein sequence ID" value="CAI2199049.1"/>
    <property type="molecule type" value="Genomic_DNA"/>
</dbReference>
<evidence type="ECO:0000313" key="1">
    <source>
        <dbReference type="EMBL" id="CAI2199049.1"/>
    </source>
</evidence>
<feature type="non-terminal residue" evidence="1">
    <location>
        <position position="1"/>
    </location>
</feature>
<dbReference type="AlphaFoldDB" id="A0A9W4T9W7"/>
<gene>
    <name evidence="1" type="ORF">FWILDA_LOCUS18878</name>
</gene>
<accession>A0A9W4T9W7</accession>
<sequence>FTETIISWCINPWIISVKIRMAILRIIHDYISDIMAFYYPSMFNNLSNLCFSDQ</sequence>
<reference evidence="1" key="1">
    <citation type="submission" date="2022-08" db="EMBL/GenBank/DDBJ databases">
        <authorList>
            <person name="Kallberg Y."/>
            <person name="Tangrot J."/>
            <person name="Rosling A."/>
        </authorList>
    </citation>
    <scope>NUCLEOTIDE SEQUENCE</scope>
    <source>
        <strain evidence="1">Wild A</strain>
    </source>
</reference>
<protein>
    <submittedName>
        <fullName evidence="1">2381_t:CDS:1</fullName>
    </submittedName>
</protein>
<dbReference type="Proteomes" id="UP001153678">
    <property type="component" value="Unassembled WGS sequence"/>
</dbReference>